<evidence type="ECO:0000259" key="12">
    <source>
        <dbReference type="Pfam" id="PF00763"/>
    </source>
</evidence>
<keyword evidence="2 11" id="KW-0554">One-carbon metabolism</keyword>
<evidence type="ECO:0000256" key="10">
    <source>
        <dbReference type="ARBA" id="ARBA00023268"/>
    </source>
</evidence>
<feature type="binding site" evidence="11">
    <location>
        <position position="244"/>
    </location>
    <ligand>
        <name>NADP(+)</name>
        <dbReference type="ChEBI" id="CHEBI:58349"/>
    </ligand>
</feature>
<keyword evidence="6 11" id="KW-0521">NADP</keyword>
<evidence type="ECO:0000256" key="4">
    <source>
        <dbReference type="ARBA" id="ARBA00022755"/>
    </source>
</evidence>
<dbReference type="InterPro" id="IPR000672">
    <property type="entry name" value="THF_DH/CycHdrlase"/>
</dbReference>
<dbReference type="PANTHER" id="PTHR48099:SF5">
    <property type="entry name" value="C-1-TETRAHYDROFOLATE SYNTHASE, CYTOPLASMIC"/>
    <property type="match status" value="1"/>
</dbReference>
<keyword evidence="8 11" id="KW-0368">Histidine biosynthesis</keyword>
<evidence type="ECO:0000256" key="3">
    <source>
        <dbReference type="ARBA" id="ARBA00022605"/>
    </source>
</evidence>
<keyword evidence="4 11" id="KW-0658">Purine biosynthesis</keyword>
<evidence type="ECO:0000313" key="14">
    <source>
        <dbReference type="EMBL" id="MFC3979875.1"/>
    </source>
</evidence>
<evidence type="ECO:0000256" key="1">
    <source>
        <dbReference type="ARBA" id="ARBA00004777"/>
    </source>
</evidence>
<dbReference type="Proteomes" id="UP001595698">
    <property type="component" value="Unassembled WGS sequence"/>
</dbReference>
<comment type="pathway">
    <text evidence="1 11">One-carbon metabolism; tetrahydrofolate interconversion.</text>
</comment>
<dbReference type="Pfam" id="PF00763">
    <property type="entry name" value="THF_DHG_CYH"/>
    <property type="match status" value="1"/>
</dbReference>
<name>A0ABV8EVX8_9ACTN</name>
<comment type="catalytic activity">
    <reaction evidence="11">
        <text>(6R)-5,10-methenyltetrahydrofolate + H2O = (6R)-10-formyltetrahydrofolate + H(+)</text>
        <dbReference type="Rhea" id="RHEA:23700"/>
        <dbReference type="ChEBI" id="CHEBI:15377"/>
        <dbReference type="ChEBI" id="CHEBI:15378"/>
        <dbReference type="ChEBI" id="CHEBI:57455"/>
        <dbReference type="ChEBI" id="CHEBI:195366"/>
        <dbReference type="EC" id="3.5.4.9"/>
    </reaction>
</comment>
<dbReference type="InterPro" id="IPR036291">
    <property type="entry name" value="NAD(P)-bd_dom_sf"/>
</dbReference>
<proteinExistence type="inferred from homology"/>
<keyword evidence="5 11" id="KW-0378">Hydrolase</keyword>
<dbReference type="EC" id="1.5.1.5" evidence="11"/>
<dbReference type="Gene3D" id="3.40.50.10860">
    <property type="entry name" value="Leucine Dehydrogenase, chain A, domain 1"/>
    <property type="match status" value="1"/>
</dbReference>
<evidence type="ECO:0000256" key="11">
    <source>
        <dbReference type="HAMAP-Rule" id="MF_01576"/>
    </source>
</evidence>
<comment type="catalytic activity">
    <reaction evidence="11">
        <text>(6R)-5,10-methylene-5,6,7,8-tetrahydrofolate + NADP(+) = (6R)-5,10-methenyltetrahydrofolate + NADPH</text>
        <dbReference type="Rhea" id="RHEA:22812"/>
        <dbReference type="ChEBI" id="CHEBI:15636"/>
        <dbReference type="ChEBI" id="CHEBI:57455"/>
        <dbReference type="ChEBI" id="CHEBI:57783"/>
        <dbReference type="ChEBI" id="CHEBI:58349"/>
        <dbReference type="EC" id="1.5.1.5"/>
    </reaction>
</comment>
<evidence type="ECO:0000256" key="7">
    <source>
        <dbReference type="ARBA" id="ARBA00023002"/>
    </source>
</evidence>
<organism evidence="14 15">
    <name type="scientific">Streptosporangium jomthongense</name>
    <dbReference type="NCBI Taxonomy" id="1193683"/>
    <lineage>
        <taxon>Bacteria</taxon>
        <taxon>Bacillati</taxon>
        <taxon>Actinomycetota</taxon>
        <taxon>Actinomycetes</taxon>
        <taxon>Streptosporangiales</taxon>
        <taxon>Streptosporangiaceae</taxon>
        <taxon>Streptosporangium</taxon>
    </lineage>
</organism>
<feature type="binding site" evidence="11">
    <location>
        <begin position="178"/>
        <end position="180"/>
    </location>
    <ligand>
        <name>NADP(+)</name>
        <dbReference type="ChEBI" id="CHEBI:58349"/>
    </ligand>
</feature>
<keyword evidence="9 11" id="KW-0486">Methionine biosynthesis</keyword>
<comment type="subunit">
    <text evidence="11">Homodimer.</text>
</comment>
<dbReference type="EC" id="3.5.4.9" evidence="11"/>
<keyword evidence="3 11" id="KW-0028">Amino-acid biosynthesis</keyword>
<comment type="function">
    <text evidence="11">Catalyzes the oxidation of 5,10-methylenetetrahydrofolate to 5,10-methenyltetrahydrofolate and then the hydrolysis of 5,10-methenyltetrahydrofolate to 10-formyltetrahydrofolate.</text>
</comment>
<dbReference type="SUPFAM" id="SSF53223">
    <property type="entry name" value="Aminoacid dehydrogenase-like, N-terminal domain"/>
    <property type="match status" value="1"/>
</dbReference>
<dbReference type="PRINTS" id="PR00085">
    <property type="entry name" value="THFDHDRGNASE"/>
</dbReference>
<feature type="domain" description="Tetrahydrofolate dehydrogenase/cyclohydrolase catalytic" evidence="12">
    <location>
        <begin position="19"/>
        <end position="133"/>
    </location>
</feature>
<evidence type="ECO:0000259" key="13">
    <source>
        <dbReference type="Pfam" id="PF02882"/>
    </source>
</evidence>
<evidence type="ECO:0000256" key="5">
    <source>
        <dbReference type="ARBA" id="ARBA00022801"/>
    </source>
</evidence>
<accession>A0ABV8EVX8</accession>
<reference evidence="15" key="1">
    <citation type="journal article" date="2019" name="Int. J. Syst. Evol. Microbiol.">
        <title>The Global Catalogue of Microorganisms (GCM) 10K type strain sequencing project: providing services to taxonomists for standard genome sequencing and annotation.</title>
        <authorList>
            <consortium name="The Broad Institute Genomics Platform"/>
            <consortium name="The Broad Institute Genome Sequencing Center for Infectious Disease"/>
            <person name="Wu L."/>
            <person name="Ma J."/>
        </authorList>
    </citation>
    <scope>NUCLEOTIDE SEQUENCE [LARGE SCALE GENOMIC DNA]</scope>
    <source>
        <strain evidence="15">TBRC 7912</strain>
    </source>
</reference>
<gene>
    <name evidence="11" type="primary">folD</name>
    <name evidence="14" type="ORF">ACFOYY_07080</name>
</gene>
<dbReference type="EMBL" id="JBHSBC010000004">
    <property type="protein sequence ID" value="MFC3979875.1"/>
    <property type="molecule type" value="Genomic_DNA"/>
</dbReference>
<comment type="caution">
    <text evidence="14">The sequence shown here is derived from an EMBL/GenBank/DDBJ whole genome shotgun (WGS) entry which is preliminary data.</text>
</comment>
<evidence type="ECO:0000256" key="9">
    <source>
        <dbReference type="ARBA" id="ARBA00023167"/>
    </source>
</evidence>
<dbReference type="Pfam" id="PF02882">
    <property type="entry name" value="THF_DHG_CYH_C"/>
    <property type="match status" value="1"/>
</dbReference>
<feature type="domain" description="Tetrahydrofolate dehydrogenase/cyclohydrolase NAD(P)-binding" evidence="13">
    <location>
        <begin position="152"/>
        <end position="292"/>
    </location>
</feature>
<keyword evidence="15" id="KW-1185">Reference proteome</keyword>
<dbReference type="HAMAP" id="MF_01576">
    <property type="entry name" value="THF_DHG_CYH"/>
    <property type="match status" value="1"/>
</dbReference>
<evidence type="ECO:0000256" key="8">
    <source>
        <dbReference type="ARBA" id="ARBA00023102"/>
    </source>
</evidence>
<dbReference type="InterPro" id="IPR020631">
    <property type="entry name" value="THF_DH/CycHdrlase_NAD-bd_dom"/>
</dbReference>
<dbReference type="Gene3D" id="3.40.50.720">
    <property type="entry name" value="NAD(P)-binding Rossmann-like Domain"/>
    <property type="match status" value="1"/>
</dbReference>
<sequence>MSTEGLSGAGSSAGSARELSGRGLATAIRTDATERAAALAARGRPARLAVVTATDDEASAWYVRSIVNAARKVGIECEVADLGPRAGAGEIRDRLEALSADEWVSGIILQTPLPKGTKLEDLASAIVPAKDVDGANPLSLGRLAAGLPAFAPATAEAVVRLLDHHGVPLAGRHAVVVGRSTVVGKPAAHLLLDRDATVTVCHSRTADLAAVTSAADVLVAAVGRIGLVTPDHVRPGAVVVDVGTNQTEDGGLAGDVDPAVATRASALTPVPGGVGPVTTALLLAHTVQAAETLTEGR</sequence>
<dbReference type="InterPro" id="IPR020630">
    <property type="entry name" value="THF_DH/CycHdrlase_cat_dom"/>
</dbReference>
<evidence type="ECO:0000256" key="6">
    <source>
        <dbReference type="ARBA" id="ARBA00022857"/>
    </source>
</evidence>
<keyword evidence="7 11" id="KW-0560">Oxidoreductase</keyword>
<dbReference type="RefSeq" id="WP_352011194.1">
    <property type="nucleotide sequence ID" value="NZ_JBHSBC010000004.1"/>
</dbReference>
<comment type="caution">
    <text evidence="11">Lacks conserved residue(s) required for the propagation of feature annotation.</text>
</comment>
<keyword evidence="10 11" id="KW-0511">Multifunctional enzyme</keyword>
<dbReference type="PANTHER" id="PTHR48099">
    <property type="entry name" value="C-1-TETRAHYDROFOLATE SYNTHASE, CYTOPLASMIC-RELATED"/>
    <property type="match status" value="1"/>
</dbReference>
<evidence type="ECO:0000256" key="2">
    <source>
        <dbReference type="ARBA" id="ARBA00022563"/>
    </source>
</evidence>
<comment type="similarity">
    <text evidence="11">Belongs to the tetrahydrofolate dehydrogenase/cyclohydrolase family.</text>
</comment>
<evidence type="ECO:0000313" key="15">
    <source>
        <dbReference type="Proteomes" id="UP001595698"/>
    </source>
</evidence>
<dbReference type="CDD" id="cd01080">
    <property type="entry name" value="NAD_bind_m-THF_DH_Cyclohyd"/>
    <property type="match status" value="1"/>
</dbReference>
<dbReference type="InterPro" id="IPR046346">
    <property type="entry name" value="Aminoacid_DH-like_N_sf"/>
</dbReference>
<dbReference type="SUPFAM" id="SSF51735">
    <property type="entry name" value="NAD(P)-binding Rossmann-fold domains"/>
    <property type="match status" value="1"/>
</dbReference>
<protein>
    <recommendedName>
        <fullName evidence="11">Bifunctional protein FolD</fullName>
    </recommendedName>
    <domain>
        <recommendedName>
            <fullName evidence="11">Methylenetetrahydrofolate dehydrogenase</fullName>
            <ecNumber evidence="11">1.5.1.5</ecNumber>
        </recommendedName>
    </domain>
    <domain>
        <recommendedName>
            <fullName evidence="11">Methenyltetrahydrofolate cyclohydrolase</fullName>
            <ecNumber evidence="11">3.5.4.9</ecNumber>
        </recommendedName>
    </domain>
</protein>